<dbReference type="AlphaFoldDB" id="H2ZC16"/>
<dbReference type="InterPro" id="IPR011989">
    <property type="entry name" value="ARM-like"/>
</dbReference>
<dbReference type="Gene3D" id="1.25.10.10">
    <property type="entry name" value="Leucine-rich Repeat Variant"/>
    <property type="match status" value="1"/>
</dbReference>
<dbReference type="HOGENOM" id="CLU_1057522_0_0_1"/>
<reference evidence="2" key="1">
    <citation type="submission" date="2003-08" db="EMBL/GenBank/DDBJ databases">
        <authorList>
            <person name="Birren B."/>
            <person name="Nusbaum C."/>
            <person name="Abebe A."/>
            <person name="Abouelleil A."/>
            <person name="Adekoya E."/>
            <person name="Ait-zahra M."/>
            <person name="Allen N."/>
            <person name="Allen T."/>
            <person name="An P."/>
            <person name="Anderson M."/>
            <person name="Anderson S."/>
            <person name="Arachchi H."/>
            <person name="Armbruster J."/>
            <person name="Bachantsang P."/>
            <person name="Baldwin J."/>
            <person name="Barry A."/>
            <person name="Bayul T."/>
            <person name="Blitshsteyn B."/>
            <person name="Bloom T."/>
            <person name="Blye J."/>
            <person name="Boguslavskiy L."/>
            <person name="Borowsky M."/>
            <person name="Boukhgalter B."/>
            <person name="Brunache A."/>
            <person name="Butler J."/>
            <person name="Calixte N."/>
            <person name="Calvo S."/>
            <person name="Camarata J."/>
            <person name="Campo K."/>
            <person name="Chang J."/>
            <person name="Cheshatsang Y."/>
            <person name="Citroen M."/>
            <person name="Collymore A."/>
            <person name="Considine T."/>
            <person name="Cook A."/>
            <person name="Cooke P."/>
            <person name="Corum B."/>
            <person name="Cuomo C."/>
            <person name="David R."/>
            <person name="Dawoe T."/>
            <person name="Degray S."/>
            <person name="Dodge S."/>
            <person name="Dooley K."/>
            <person name="Dorje P."/>
            <person name="Dorjee K."/>
            <person name="Dorris L."/>
            <person name="Duffey N."/>
            <person name="Dupes A."/>
            <person name="Elkins T."/>
            <person name="Engels R."/>
            <person name="Erickson J."/>
            <person name="Farina A."/>
            <person name="Faro S."/>
            <person name="Ferreira P."/>
            <person name="Fischer H."/>
            <person name="Fitzgerald M."/>
            <person name="Foley K."/>
            <person name="Gage D."/>
            <person name="Galagan J."/>
            <person name="Gearin G."/>
            <person name="Gnerre S."/>
            <person name="Gnirke A."/>
            <person name="Goyette A."/>
            <person name="Graham J."/>
            <person name="Grandbois E."/>
            <person name="Gyaltsen K."/>
            <person name="Hafez N."/>
            <person name="Hagopian D."/>
            <person name="Hagos B."/>
            <person name="Hall J."/>
            <person name="Hatcher B."/>
            <person name="Heller A."/>
            <person name="Higgins H."/>
            <person name="Honan T."/>
            <person name="Horn A."/>
            <person name="Houde N."/>
            <person name="Hughes L."/>
            <person name="Hulme W."/>
            <person name="Husby E."/>
            <person name="Iliev I."/>
            <person name="Jaffe D."/>
            <person name="Jones C."/>
            <person name="Kamal M."/>
            <person name="Kamat A."/>
            <person name="Kamvysselis M."/>
            <person name="Karlsson E."/>
            <person name="Kells C."/>
            <person name="Kieu A."/>
            <person name="Kisner P."/>
            <person name="Kodira C."/>
            <person name="Kulbokas E."/>
            <person name="Labutti K."/>
            <person name="Lama D."/>
            <person name="Landers T."/>
            <person name="Leger J."/>
            <person name="Levine S."/>
            <person name="Lewis D."/>
            <person name="Lewis T."/>
            <person name="Lindblad-toh K."/>
            <person name="Liu X."/>
            <person name="Lokyitsang T."/>
            <person name="Lokyitsang Y."/>
            <person name="Lucien O."/>
            <person name="Lui A."/>
            <person name="Ma L.J."/>
            <person name="Mabbitt R."/>
            <person name="Macdonald J."/>
            <person name="Maclean C."/>
            <person name="Major J."/>
            <person name="Manning J."/>
            <person name="Marabella R."/>
            <person name="Maru K."/>
            <person name="Matthews C."/>
            <person name="Mauceli E."/>
            <person name="Mccarthy M."/>
            <person name="Mcdonough S."/>
            <person name="Mcghee T."/>
            <person name="Meldrim J."/>
            <person name="Meneus L."/>
            <person name="Mesirov J."/>
            <person name="Mihalev A."/>
            <person name="Mihova T."/>
            <person name="Mikkelsen T."/>
            <person name="Mlenga V."/>
            <person name="Moru K."/>
            <person name="Mozes J."/>
            <person name="Mulrain L."/>
            <person name="Munson G."/>
            <person name="Naylor J."/>
            <person name="Newes C."/>
            <person name="Nguyen C."/>
            <person name="Nguyen N."/>
            <person name="Nguyen T."/>
            <person name="Nicol R."/>
            <person name="Nielsen C."/>
            <person name="Nizzari M."/>
            <person name="Norbu C."/>
            <person name="Norbu N."/>
            <person name="O'donnell P."/>
            <person name="Okoawo O."/>
            <person name="O'leary S."/>
            <person name="Omotosho B."/>
            <person name="O'neill K."/>
            <person name="Osman S."/>
            <person name="Parker S."/>
            <person name="Perrin D."/>
            <person name="Phunkhang P."/>
            <person name="Piqani B."/>
            <person name="Purcell S."/>
            <person name="Rachupka T."/>
            <person name="Ramasamy U."/>
            <person name="Rameau R."/>
            <person name="Ray V."/>
            <person name="Raymond C."/>
            <person name="Retta R."/>
            <person name="Richardson S."/>
            <person name="Rise C."/>
            <person name="Rodriguez J."/>
            <person name="Rogers J."/>
            <person name="Rogov P."/>
            <person name="Rutman M."/>
            <person name="Schupbach R."/>
            <person name="Seaman C."/>
            <person name="Settipalli S."/>
            <person name="Sharpe T."/>
            <person name="Sheridan J."/>
            <person name="Sherpa N."/>
            <person name="Shi J."/>
            <person name="Smirnov S."/>
            <person name="Smith C."/>
            <person name="Sougnez C."/>
            <person name="Spencer B."/>
            <person name="Stalker J."/>
            <person name="Stange-thomann N."/>
            <person name="Stavropoulos S."/>
            <person name="Stetson K."/>
            <person name="Stone C."/>
            <person name="Stone S."/>
            <person name="Stubbs M."/>
            <person name="Talamas J."/>
            <person name="Tchuinga P."/>
            <person name="Tenzing P."/>
            <person name="Tesfaye S."/>
            <person name="Theodore J."/>
            <person name="Thoulutsang Y."/>
            <person name="Topham K."/>
            <person name="Towey S."/>
            <person name="Tsamla T."/>
            <person name="Tsomo N."/>
            <person name="Vallee D."/>
            <person name="Vassiliev H."/>
            <person name="Venkataraman V."/>
            <person name="Vinson J."/>
            <person name="Vo A."/>
            <person name="Wade C."/>
            <person name="Wang S."/>
            <person name="Wangchuk T."/>
            <person name="Wangdi T."/>
            <person name="Whittaker C."/>
            <person name="Wilkinson J."/>
            <person name="Wu Y."/>
            <person name="Wyman D."/>
            <person name="Yadav S."/>
            <person name="Yang S."/>
            <person name="Yang X."/>
            <person name="Yeager S."/>
            <person name="Yee E."/>
            <person name="Young G."/>
            <person name="Zainoun J."/>
            <person name="Zembeck L."/>
            <person name="Zimmer A."/>
            <person name="Zody M."/>
            <person name="Lander E."/>
        </authorList>
    </citation>
    <scope>NUCLEOTIDE SEQUENCE [LARGE SCALE GENOMIC DNA]</scope>
</reference>
<reference evidence="1" key="3">
    <citation type="submission" date="2025-09" db="UniProtKB">
        <authorList>
            <consortium name="Ensembl"/>
        </authorList>
    </citation>
    <scope>IDENTIFICATION</scope>
</reference>
<accession>H2ZC16</accession>
<organism evidence="1 2">
    <name type="scientific">Ciona savignyi</name>
    <name type="common">Pacific transparent sea squirt</name>
    <dbReference type="NCBI Taxonomy" id="51511"/>
    <lineage>
        <taxon>Eukaryota</taxon>
        <taxon>Metazoa</taxon>
        <taxon>Chordata</taxon>
        <taxon>Tunicata</taxon>
        <taxon>Ascidiacea</taxon>
        <taxon>Phlebobranchia</taxon>
        <taxon>Cionidae</taxon>
        <taxon>Ciona</taxon>
    </lineage>
</organism>
<dbReference type="Ensembl" id="ENSCSAVT00000015306.1">
    <property type="protein sequence ID" value="ENSCSAVP00000015132.1"/>
    <property type="gene ID" value="ENSCSAVG00000008868.1"/>
</dbReference>
<reference evidence="1" key="2">
    <citation type="submission" date="2025-08" db="UniProtKB">
        <authorList>
            <consortium name="Ensembl"/>
        </authorList>
    </citation>
    <scope>IDENTIFICATION</scope>
</reference>
<evidence type="ECO:0008006" key="3">
    <source>
        <dbReference type="Google" id="ProtNLM"/>
    </source>
</evidence>
<proteinExistence type="predicted"/>
<dbReference type="InParanoid" id="H2ZC16"/>
<keyword evidence="2" id="KW-1185">Reference proteome</keyword>
<dbReference type="SUPFAM" id="SSF48371">
    <property type="entry name" value="ARM repeat"/>
    <property type="match status" value="1"/>
</dbReference>
<dbReference type="InterPro" id="IPR016024">
    <property type="entry name" value="ARM-type_fold"/>
</dbReference>
<protein>
    <recommendedName>
        <fullName evidence="3">Neurochondrin</fullName>
    </recommendedName>
</protein>
<evidence type="ECO:0000313" key="2">
    <source>
        <dbReference type="Proteomes" id="UP000007875"/>
    </source>
</evidence>
<name>H2ZC16_CIOSA</name>
<dbReference type="Proteomes" id="UP000007875">
    <property type="component" value="Unassembled WGS sequence"/>
</dbReference>
<evidence type="ECO:0000313" key="1">
    <source>
        <dbReference type="Ensembl" id="ENSCSAVP00000015132.1"/>
    </source>
</evidence>
<sequence>MEKLLETERNEFLIACLRTVSAWLNVQVYATSEMGIAIESTVLKTIKKCLKTNADDVLKTSAPAILNYAEIMPCRSVIMESGIIQCLGEILVTPDGKISEEALCLVTQCLMVLCLESPDKGPFTMMLQSLMQLFISLPKSTSLPFYIAALALMIWNLEGAKNYVEQERFFKTLVAFLHNIHKVGETGIQITESYREIWPSVEQLWPIIVKELIRSANNEPWVKEVLLESGIKRKIQNLTSQDSEEPESDLHSGYGLLLTLFED</sequence>